<organism evidence="17 18">
    <name type="scientific">Candidatus Harrisonbacteria bacterium CG10_big_fil_rev_8_21_14_0_10_38_8</name>
    <dbReference type="NCBI Taxonomy" id="1974582"/>
    <lineage>
        <taxon>Bacteria</taxon>
        <taxon>Candidatus Harrisoniibacteriota</taxon>
    </lineage>
</organism>
<evidence type="ECO:0000256" key="11">
    <source>
        <dbReference type="ARBA" id="ARBA00030003"/>
    </source>
</evidence>
<dbReference type="PANTHER" id="PTHR42785">
    <property type="entry name" value="DNA TOPOISOMERASE, TYPE IA, CORE"/>
    <property type="match status" value="1"/>
</dbReference>
<feature type="non-terminal residue" evidence="17">
    <location>
        <position position="637"/>
    </location>
</feature>
<reference evidence="18" key="1">
    <citation type="submission" date="2017-09" db="EMBL/GenBank/DDBJ databases">
        <title>Depth-based differentiation of microbial function through sediment-hosted aquifers and enrichment of novel symbionts in the deep terrestrial subsurface.</title>
        <authorList>
            <person name="Probst A.J."/>
            <person name="Ladd B."/>
            <person name="Jarett J.K."/>
            <person name="Geller-Mcgrath D.E."/>
            <person name="Sieber C.M.K."/>
            <person name="Emerson J.B."/>
            <person name="Anantharaman K."/>
            <person name="Thomas B.C."/>
            <person name="Malmstrom R."/>
            <person name="Stieglmeier M."/>
            <person name="Klingl A."/>
            <person name="Woyke T."/>
            <person name="Ryan C.M."/>
            <person name="Banfield J.F."/>
        </authorList>
    </citation>
    <scope>NUCLEOTIDE SEQUENCE [LARGE SCALE GENOMIC DNA]</scope>
</reference>
<evidence type="ECO:0000256" key="7">
    <source>
        <dbReference type="ARBA" id="ARBA00022842"/>
    </source>
</evidence>
<dbReference type="SMART" id="SM00437">
    <property type="entry name" value="TOP1Ac"/>
    <property type="match status" value="1"/>
</dbReference>
<dbReference type="InterPro" id="IPR000380">
    <property type="entry name" value="Topo_IA"/>
</dbReference>
<dbReference type="InterPro" id="IPR023405">
    <property type="entry name" value="Topo_IA_core_domain"/>
</dbReference>
<dbReference type="GO" id="GO:0008270">
    <property type="term" value="F:zinc ion binding"/>
    <property type="evidence" value="ECO:0007669"/>
    <property type="project" value="UniProtKB-KW"/>
</dbReference>
<keyword evidence="6" id="KW-0862">Zinc</keyword>
<dbReference type="InterPro" id="IPR013497">
    <property type="entry name" value="Topo_IA_cen"/>
</dbReference>
<dbReference type="HAMAP" id="MF_00952">
    <property type="entry name" value="Topoisom_1_prok"/>
    <property type="match status" value="1"/>
</dbReference>
<keyword evidence="4" id="KW-0479">Metal-binding</keyword>
<dbReference type="InterPro" id="IPR003602">
    <property type="entry name" value="Topo_IA_DNA-bd_dom"/>
</dbReference>
<evidence type="ECO:0000256" key="9">
    <source>
        <dbReference type="ARBA" id="ARBA00023125"/>
    </source>
</evidence>
<dbReference type="PROSITE" id="PS00396">
    <property type="entry name" value="TOPO_IA_1"/>
    <property type="match status" value="1"/>
</dbReference>
<evidence type="ECO:0000313" key="17">
    <source>
        <dbReference type="EMBL" id="PIT93123.1"/>
    </source>
</evidence>
<evidence type="ECO:0000256" key="13">
    <source>
        <dbReference type="ARBA" id="ARBA00032235"/>
    </source>
</evidence>
<evidence type="ECO:0000313" key="18">
    <source>
        <dbReference type="Proteomes" id="UP000229112"/>
    </source>
</evidence>
<evidence type="ECO:0000256" key="12">
    <source>
        <dbReference type="ARBA" id="ARBA00031985"/>
    </source>
</evidence>
<evidence type="ECO:0000256" key="2">
    <source>
        <dbReference type="ARBA" id="ARBA00009446"/>
    </source>
</evidence>
<dbReference type="InterPro" id="IPR006171">
    <property type="entry name" value="TOPRIM_dom"/>
</dbReference>
<gene>
    <name evidence="17" type="ORF">COU06_01850</name>
</gene>
<protein>
    <recommendedName>
        <fullName evidence="3">DNA topoisomerase</fullName>
        <ecNumber evidence="3">5.6.2.1</ecNumber>
    </recommendedName>
    <alternativeName>
        <fullName evidence="14">Omega-protein</fullName>
    </alternativeName>
    <alternativeName>
        <fullName evidence="13">Relaxing enzyme</fullName>
    </alternativeName>
    <alternativeName>
        <fullName evidence="11">Swivelase</fullName>
    </alternativeName>
    <alternativeName>
        <fullName evidence="12">Untwisting enzyme</fullName>
    </alternativeName>
</protein>
<dbReference type="CDD" id="cd00186">
    <property type="entry name" value="TOP1Ac"/>
    <property type="match status" value="1"/>
</dbReference>
<dbReference type="PANTHER" id="PTHR42785:SF1">
    <property type="entry name" value="DNA TOPOISOMERASE"/>
    <property type="match status" value="1"/>
</dbReference>
<dbReference type="SMART" id="SM00493">
    <property type="entry name" value="TOPRIM"/>
    <property type="match status" value="1"/>
</dbReference>
<dbReference type="CDD" id="cd03363">
    <property type="entry name" value="TOPRIM_TopoIA_TopoI"/>
    <property type="match status" value="1"/>
</dbReference>
<dbReference type="InterPro" id="IPR013824">
    <property type="entry name" value="Topo_IA_cen_sub1"/>
</dbReference>
<dbReference type="Gene3D" id="3.40.50.140">
    <property type="match status" value="1"/>
</dbReference>
<evidence type="ECO:0000256" key="4">
    <source>
        <dbReference type="ARBA" id="ARBA00022723"/>
    </source>
</evidence>
<dbReference type="Pfam" id="PF01396">
    <property type="entry name" value="Zn_ribbon_Top1"/>
    <property type="match status" value="2"/>
</dbReference>
<dbReference type="InterPro" id="IPR034149">
    <property type="entry name" value="TOPRIM_TopoI"/>
</dbReference>
<dbReference type="InterPro" id="IPR028612">
    <property type="entry name" value="Topoisom_1_IA"/>
</dbReference>
<dbReference type="PRINTS" id="PR00417">
    <property type="entry name" value="PRTPISMRASEI"/>
</dbReference>
<dbReference type="Pfam" id="PF01131">
    <property type="entry name" value="Topoisom_bac"/>
    <property type="match status" value="1"/>
</dbReference>
<dbReference type="NCBIfam" id="TIGR01051">
    <property type="entry name" value="topA_bact"/>
    <property type="match status" value="1"/>
</dbReference>
<feature type="domain" description="Topo IA-type catalytic" evidence="16">
    <location>
        <begin position="140"/>
        <end position="557"/>
    </location>
</feature>
<evidence type="ECO:0000256" key="6">
    <source>
        <dbReference type="ARBA" id="ARBA00022833"/>
    </source>
</evidence>
<evidence type="ECO:0000259" key="16">
    <source>
        <dbReference type="PROSITE" id="PS52039"/>
    </source>
</evidence>
<dbReference type="AlphaFoldDB" id="A0A2M6WK37"/>
<dbReference type="Pfam" id="PF01751">
    <property type="entry name" value="Toprim"/>
    <property type="match status" value="1"/>
</dbReference>
<keyword evidence="7" id="KW-0460">Magnesium</keyword>
<evidence type="ECO:0000256" key="10">
    <source>
        <dbReference type="ARBA" id="ARBA00023235"/>
    </source>
</evidence>
<dbReference type="InterPro" id="IPR023406">
    <property type="entry name" value="Topo_IA_AS"/>
</dbReference>
<keyword evidence="9" id="KW-0238">DNA-binding</keyword>
<dbReference type="InterPro" id="IPR013498">
    <property type="entry name" value="Topo_IA_Znf"/>
</dbReference>
<name>A0A2M6WK37_9BACT</name>
<dbReference type="Gene3D" id="3.30.65.10">
    <property type="entry name" value="Bacterial Topoisomerase I, domain 1"/>
    <property type="match status" value="1"/>
</dbReference>
<dbReference type="Proteomes" id="UP000229112">
    <property type="component" value="Unassembled WGS sequence"/>
</dbReference>
<proteinExistence type="inferred from homology"/>
<dbReference type="InterPro" id="IPR013826">
    <property type="entry name" value="Topo_IA_cen_sub3"/>
</dbReference>
<evidence type="ECO:0000259" key="15">
    <source>
        <dbReference type="PROSITE" id="PS50880"/>
    </source>
</evidence>
<evidence type="ECO:0000256" key="1">
    <source>
        <dbReference type="ARBA" id="ARBA00000213"/>
    </source>
</evidence>
<dbReference type="GO" id="GO:0003917">
    <property type="term" value="F:DNA topoisomerase type I (single strand cut, ATP-independent) activity"/>
    <property type="evidence" value="ECO:0007669"/>
    <property type="project" value="UniProtKB-EC"/>
</dbReference>
<dbReference type="GO" id="GO:0005694">
    <property type="term" value="C:chromosome"/>
    <property type="evidence" value="ECO:0007669"/>
    <property type="project" value="InterPro"/>
</dbReference>
<keyword evidence="8" id="KW-0799">Topoisomerase</keyword>
<dbReference type="SUPFAM" id="SSF57783">
    <property type="entry name" value="Zinc beta-ribbon"/>
    <property type="match status" value="1"/>
</dbReference>
<dbReference type="GO" id="GO:0003677">
    <property type="term" value="F:DNA binding"/>
    <property type="evidence" value="ECO:0007669"/>
    <property type="project" value="UniProtKB-KW"/>
</dbReference>
<comment type="caution">
    <text evidence="17">The sequence shown here is derived from an EMBL/GenBank/DDBJ whole genome shotgun (WGS) entry which is preliminary data.</text>
</comment>
<dbReference type="Gene3D" id="1.10.290.10">
    <property type="entry name" value="Topoisomerase I, domain 4"/>
    <property type="match status" value="1"/>
</dbReference>
<dbReference type="EMBL" id="PFAY01000012">
    <property type="protein sequence ID" value="PIT93123.1"/>
    <property type="molecule type" value="Genomic_DNA"/>
</dbReference>
<dbReference type="Gene3D" id="1.10.460.10">
    <property type="entry name" value="Topoisomerase I, domain 2"/>
    <property type="match status" value="1"/>
</dbReference>
<dbReference type="InterPro" id="IPR003601">
    <property type="entry name" value="Topo_IA_2"/>
</dbReference>
<accession>A0A2M6WK37</accession>
<dbReference type="SMART" id="SM00436">
    <property type="entry name" value="TOP1Bc"/>
    <property type="match status" value="1"/>
</dbReference>
<sequence>MKLIIVESPTKAKTISKFLGKGYKVESSYGHVRDLPKSRFAIDLENDFNPEYIIPIKARKRVTELRAVAAKAKEIILASDEDREGEAISWHLKKILAGDGSKTKKGSVSVIEDKPVTRIVFHEITKDAIEHALLNPRELDEDMVNAQQARRILDRIVGYKLSPFLWKKIAKGLSAGRVQSVALRLIVDRENEIKAFKPEEYWSVSGIFSSGSESFPAGLKEISGKSLDKFAFRKKEDVDALLDNLNKASYLVKSIKKSPLKRNPSAPFITSTLQQTASGKLRFSAKKTMVIAQQLYEHGHITYMRTDSTNLSASSTTEAKNWIMENLGKEYALERPRIYAKKSKGAQEAHEAIRPTTAKTSSDIGLTDKDQIKLYDLIRARFLASQMPSAEFESTVLLIEGDETYGFRVNGSRLVFDGYLRVYPQSFEESQVPKLNEGDKLTLDKLLPEQHFTEPPPRYSEAKLIKTLEEAGIGRPSTYVPIISVLQSRNYVQKDAGRFFPTEIGEMVNTMLTTHFPDIVDIKFTAYLETSLDKIAVGELKWQDVLHGFYDPFNVLLEKKYIEVEKQIEDEVSDEVCEKCGKPMIIKFGRFGKFLACSGFPECKNAKNFGKNKPETTGLKCPKCDTGEIIKRKDRKG</sequence>
<dbReference type="PROSITE" id="PS50880">
    <property type="entry name" value="TOPRIM"/>
    <property type="match status" value="1"/>
</dbReference>
<dbReference type="SUPFAM" id="SSF56712">
    <property type="entry name" value="Prokaryotic type I DNA topoisomerase"/>
    <property type="match status" value="1"/>
</dbReference>
<keyword evidence="5" id="KW-0863">Zinc-finger</keyword>
<evidence type="ECO:0000256" key="5">
    <source>
        <dbReference type="ARBA" id="ARBA00022771"/>
    </source>
</evidence>
<evidence type="ECO:0000256" key="3">
    <source>
        <dbReference type="ARBA" id="ARBA00012891"/>
    </source>
</evidence>
<dbReference type="Gene3D" id="2.70.20.10">
    <property type="entry name" value="Topoisomerase I, domain 3"/>
    <property type="match status" value="1"/>
</dbReference>
<evidence type="ECO:0000256" key="8">
    <source>
        <dbReference type="ARBA" id="ARBA00023029"/>
    </source>
</evidence>
<dbReference type="EC" id="5.6.2.1" evidence="3"/>
<comment type="catalytic activity">
    <reaction evidence="1">
        <text>ATP-independent breakage of single-stranded DNA, followed by passage and rejoining.</text>
        <dbReference type="EC" id="5.6.2.1"/>
    </reaction>
</comment>
<dbReference type="InterPro" id="IPR005733">
    <property type="entry name" value="TopoI_bac-type"/>
</dbReference>
<keyword evidence="10 17" id="KW-0413">Isomerase</keyword>
<comment type="similarity">
    <text evidence="2">Belongs to the type IA topoisomerase family.</text>
</comment>
<dbReference type="PROSITE" id="PS52039">
    <property type="entry name" value="TOPO_IA_2"/>
    <property type="match status" value="1"/>
</dbReference>
<evidence type="ECO:0000256" key="14">
    <source>
        <dbReference type="ARBA" id="ARBA00032877"/>
    </source>
</evidence>
<feature type="domain" description="Toprim" evidence="15">
    <location>
        <begin position="1"/>
        <end position="111"/>
    </location>
</feature>
<dbReference type="GO" id="GO:0006265">
    <property type="term" value="P:DNA topological change"/>
    <property type="evidence" value="ECO:0007669"/>
    <property type="project" value="InterPro"/>
</dbReference>
<dbReference type="InterPro" id="IPR013825">
    <property type="entry name" value="Topo_IA_cen_sub2"/>
</dbReference>